<evidence type="ECO:0000256" key="2">
    <source>
        <dbReference type="SAM" id="Coils"/>
    </source>
</evidence>
<keyword evidence="1" id="KW-0694">RNA-binding</keyword>
<feature type="coiled-coil region" evidence="2">
    <location>
        <begin position="1391"/>
        <end position="1418"/>
    </location>
</feature>
<feature type="compositionally biased region" description="Low complexity" evidence="3">
    <location>
        <begin position="1077"/>
        <end position="1088"/>
    </location>
</feature>
<feature type="compositionally biased region" description="Polar residues" evidence="3">
    <location>
        <begin position="592"/>
        <end position="611"/>
    </location>
</feature>
<feature type="compositionally biased region" description="Low complexity" evidence="3">
    <location>
        <begin position="970"/>
        <end position="983"/>
    </location>
</feature>
<feature type="compositionally biased region" description="Polar residues" evidence="3">
    <location>
        <begin position="1261"/>
        <end position="1283"/>
    </location>
</feature>
<feature type="compositionally biased region" description="Gly residues" evidence="3">
    <location>
        <begin position="450"/>
        <end position="462"/>
    </location>
</feature>
<dbReference type="InterPro" id="IPR003954">
    <property type="entry name" value="RRM_euk-type"/>
</dbReference>
<evidence type="ECO:0000313" key="6">
    <source>
        <dbReference type="Proteomes" id="UP001145021"/>
    </source>
</evidence>
<dbReference type="EMBL" id="JANBOH010000060">
    <property type="protein sequence ID" value="KAJ1646463.1"/>
    <property type="molecule type" value="Genomic_DNA"/>
</dbReference>
<dbReference type="InterPro" id="IPR034261">
    <property type="entry name" value="CNOT4_RRM"/>
</dbReference>
<feature type="compositionally biased region" description="Polar residues" evidence="3">
    <location>
        <begin position="251"/>
        <end position="262"/>
    </location>
</feature>
<dbReference type="SMART" id="SM00360">
    <property type="entry name" value="RRM"/>
    <property type="match status" value="1"/>
</dbReference>
<feature type="region of interest" description="Disordered" evidence="3">
    <location>
        <begin position="960"/>
        <end position="984"/>
    </location>
</feature>
<dbReference type="Proteomes" id="UP001145021">
    <property type="component" value="Unassembled WGS sequence"/>
</dbReference>
<dbReference type="Gene3D" id="3.30.40.10">
    <property type="entry name" value="Zinc/RING finger domain, C3HC4 (zinc finger)"/>
    <property type="match status" value="1"/>
</dbReference>
<dbReference type="InterPro" id="IPR000504">
    <property type="entry name" value="RRM_dom"/>
</dbReference>
<dbReference type="InterPro" id="IPR013083">
    <property type="entry name" value="Znf_RING/FYVE/PHD"/>
</dbReference>
<keyword evidence="6" id="KW-1185">Reference proteome</keyword>
<evidence type="ECO:0000313" key="5">
    <source>
        <dbReference type="EMBL" id="KAJ1646463.1"/>
    </source>
</evidence>
<dbReference type="SMART" id="SM00361">
    <property type="entry name" value="RRM_1"/>
    <property type="match status" value="1"/>
</dbReference>
<name>A0A9W7XPE7_9FUNG</name>
<dbReference type="GO" id="GO:0003723">
    <property type="term" value="F:RNA binding"/>
    <property type="evidence" value="ECO:0007669"/>
    <property type="project" value="UniProtKB-UniRule"/>
</dbReference>
<feature type="compositionally biased region" description="Polar residues" evidence="3">
    <location>
        <begin position="497"/>
        <end position="510"/>
    </location>
</feature>
<dbReference type="PANTHER" id="PTHR12603:SF0">
    <property type="entry name" value="CCR4-NOT TRANSCRIPTION COMPLEX SUBUNIT 4"/>
    <property type="match status" value="1"/>
</dbReference>
<feature type="compositionally biased region" description="Low complexity" evidence="3">
    <location>
        <begin position="404"/>
        <end position="421"/>
    </location>
</feature>
<feature type="compositionally biased region" description="Low complexity" evidence="3">
    <location>
        <begin position="1438"/>
        <end position="1448"/>
    </location>
</feature>
<feature type="compositionally biased region" description="Gly residues" evidence="3">
    <location>
        <begin position="1324"/>
        <end position="1334"/>
    </location>
</feature>
<dbReference type="GO" id="GO:0061630">
    <property type="term" value="F:ubiquitin protein ligase activity"/>
    <property type="evidence" value="ECO:0007669"/>
    <property type="project" value="UniProtKB-EC"/>
</dbReference>
<feature type="compositionally biased region" description="Polar residues" evidence="3">
    <location>
        <begin position="428"/>
        <end position="445"/>
    </location>
</feature>
<keyword evidence="5" id="KW-0808">Transferase</keyword>
<feature type="compositionally biased region" description="Basic residues" evidence="3">
    <location>
        <begin position="231"/>
        <end position="249"/>
    </location>
</feature>
<dbReference type="PROSITE" id="PS50102">
    <property type="entry name" value="RRM"/>
    <property type="match status" value="1"/>
</dbReference>
<feature type="compositionally biased region" description="Low complexity" evidence="3">
    <location>
        <begin position="286"/>
        <end position="300"/>
    </location>
</feature>
<dbReference type="PANTHER" id="PTHR12603">
    <property type="entry name" value="CCR4-NOT TRANSCRIPTION COMPLEX RELATED"/>
    <property type="match status" value="1"/>
</dbReference>
<feature type="compositionally biased region" description="Polar residues" evidence="3">
    <location>
        <begin position="519"/>
        <end position="539"/>
    </location>
</feature>
<comment type="caution">
    <text evidence="5">The sequence shown here is derived from an EMBL/GenBank/DDBJ whole genome shotgun (WGS) entry which is preliminary data.</text>
</comment>
<feature type="domain" description="RRM" evidence="4">
    <location>
        <begin position="90"/>
        <end position="174"/>
    </location>
</feature>
<dbReference type="FunFam" id="3.30.70.330:FF:000257">
    <property type="entry name" value="CCR4-NOT core complex subunit Not4"/>
    <property type="match status" value="1"/>
</dbReference>
<dbReference type="SUPFAM" id="SSF54928">
    <property type="entry name" value="RNA-binding domain, RBD"/>
    <property type="match status" value="1"/>
</dbReference>
<dbReference type="InterPro" id="IPR012677">
    <property type="entry name" value="Nucleotide-bd_a/b_plait_sf"/>
</dbReference>
<sequence length="1456" mass="150713">MSSSENEDWECPLCMEEMDIDDRGFFPCECGYQANLPVLPQPNLGRLWRSLSSLSVAKIKNDKKAKEREKREIESNSRRHLANVRVVQKNLVYVIGLPANLSTEETLRSHDYFGQFGRINKIVVNRRQTGSSSHHPTVGVYVTYATKEDATRAINAVDGSMLEGRVLRATFGTTKYCSYYLRNIPCQNPGCMYLHEPGEEADSFTKEDLAANRVGLRDNNDDDYDDDDDHHHHHSGHQHQHQHHHHNHNQRPSNRASNNSPGMNLASGRVQVVPASSISGFQNGRSHTVAPSSAASSSATSHHHHAAPASVSRVRKSSEINGARPRSVEPLNSDHDLHSTGSALPATASWASRAMAKKPTAEPADSKTRKTDSVGSGTMTLRMIPSSRGKSATVVPVARAANSTSASAAAAGVASGAASGTSRDRSKSSVALDTAANISVGTNNDTFTGTGTGTGPGSGSGSGSSTSASQSQKQQQQHPVLQQMSRERKQQLRHQTRTQQKAADSNESSGGTAGEAKTESASKQQNKKTTSAPQSQSEQNSKEALVSSLDHDSQPEAAAASEAVGGPSVAAEDNDEATQNADDSHNVPADDAQQQSKNNSDSKKQASTLSKPDNALSGDSCATGATVAGTEAKLQAVDYPSVSHANSAISFQNITDSLFAQLNAKVSTPANTAVPSLAASGATFDGHPPGLRPTAGYPVSGVDPLLFPPSIGADTTMTGAYGPVSGEPLASNSPFSLFAGSHIQQQQHSGIAASGQWPGLAAAATAASHLSQSSLSAFLGESASATASLNGAISRDATSSSLGGAGLASRQRSRWDFVQPDEASAQAELQSVLGRSSMVNPSSILGLGSQQHYAPGVPALNSSRDLGLFATPIQNDYALGGGPWGSGSGLGSENANTAPFPPPGFGSRKNTDTSLQTESRSRSPLGLGATPIGSALGSSAGPNTLLSRLIGQSTSEMSGINAAISGGNGSQPSSLSPSALSQQHQFQDPAILSSYMAAAVASMSPQQQAQQLSSLQGQGGRGRTDPNVLNSLLARLHLGQADSESPLSSISTPQGSTLSNQVVGSRAGTILGTLQAQSQPQQQQQSGPMMPPGIIPMSTSASATSPVYGAGGGGVGMHMNMEALGTDVSDKHNATSMNSELLTDRNRQQFQQLKQQHDLQKLQYLQQLQLQQQQQQQQESALLSTMAPRMLQGSLSSQSLDAVTGTSSAGGGGGFVDPAIMNMGRMNVAPNAMGSGVPLSLVGPPPGIQSPQMMTMGGETAGSSSGQAMQSKMPSRSANSSGRSRFLNHFSAEAAPGSSNDNRNPEDVKRADSNSDEHEAGTGSESGGGRGGMVNGVPPGLPTTGLFGELLRRSKLDAAASSGISAIGSPMTLPVADGEASSRVASGRMMLSDIERKLDAARREAQELQAQLSTVIGQNQSAMWALANGGSVGGSPSAGGDAAAPHAGISYSAGNV</sequence>
<dbReference type="Pfam" id="PF14570">
    <property type="entry name" value="zf-RING_4"/>
    <property type="match status" value="1"/>
</dbReference>
<evidence type="ECO:0000256" key="3">
    <source>
        <dbReference type="SAM" id="MobiDB-lite"/>
    </source>
</evidence>
<organism evidence="5 6">
    <name type="scientific">Coemansia asiatica</name>
    <dbReference type="NCBI Taxonomy" id="1052880"/>
    <lineage>
        <taxon>Eukaryota</taxon>
        <taxon>Fungi</taxon>
        <taxon>Fungi incertae sedis</taxon>
        <taxon>Zoopagomycota</taxon>
        <taxon>Kickxellomycotina</taxon>
        <taxon>Kickxellomycetes</taxon>
        <taxon>Kickxellales</taxon>
        <taxon>Kickxellaceae</taxon>
        <taxon>Coemansia</taxon>
    </lineage>
</organism>
<dbReference type="Pfam" id="PF00076">
    <property type="entry name" value="RRM_1"/>
    <property type="match status" value="1"/>
</dbReference>
<dbReference type="GO" id="GO:0016567">
    <property type="term" value="P:protein ubiquitination"/>
    <property type="evidence" value="ECO:0007669"/>
    <property type="project" value="TreeGrafter"/>
</dbReference>
<feature type="region of interest" description="Disordered" evidence="3">
    <location>
        <begin position="1433"/>
        <end position="1456"/>
    </location>
</feature>
<evidence type="ECO:0000259" key="4">
    <source>
        <dbReference type="PROSITE" id="PS50102"/>
    </source>
</evidence>
<keyword evidence="2" id="KW-0175">Coiled coil</keyword>
<proteinExistence type="predicted"/>
<feature type="region of interest" description="Disordered" evidence="3">
    <location>
        <begin position="404"/>
        <end position="618"/>
    </location>
</feature>
<feature type="compositionally biased region" description="Low complexity" evidence="3">
    <location>
        <begin position="463"/>
        <end position="477"/>
    </location>
</feature>
<protein>
    <submittedName>
        <fullName evidence="5">Transcriptional repressor general negative regulator of transcription subunit 4</fullName>
        <ecNumber evidence="5">2.3.2.27</ecNumber>
    </submittedName>
</protein>
<feature type="region of interest" description="Disordered" evidence="3">
    <location>
        <begin position="888"/>
        <end position="938"/>
    </location>
</feature>
<feature type="region of interest" description="Disordered" evidence="3">
    <location>
        <begin position="216"/>
        <end position="266"/>
    </location>
</feature>
<evidence type="ECO:0000256" key="1">
    <source>
        <dbReference type="PROSITE-ProRule" id="PRU00176"/>
    </source>
</evidence>
<dbReference type="GO" id="GO:0030014">
    <property type="term" value="C:CCR4-NOT complex"/>
    <property type="evidence" value="ECO:0007669"/>
    <property type="project" value="InterPro"/>
</dbReference>
<dbReference type="InterPro" id="IPR035979">
    <property type="entry name" value="RBD_domain_sf"/>
</dbReference>
<reference evidence="5" key="1">
    <citation type="submission" date="2022-07" db="EMBL/GenBank/DDBJ databases">
        <title>Phylogenomic reconstructions and comparative analyses of Kickxellomycotina fungi.</title>
        <authorList>
            <person name="Reynolds N.K."/>
            <person name="Stajich J.E."/>
            <person name="Barry K."/>
            <person name="Grigoriev I.V."/>
            <person name="Crous P."/>
            <person name="Smith M.E."/>
        </authorList>
    </citation>
    <scope>NUCLEOTIDE SEQUENCE</scope>
    <source>
        <strain evidence="5">NBRC 105413</strain>
    </source>
</reference>
<accession>A0A9W7XPE7</accession>
<dbReference type="Gene3D" id="3.30.70.330">
    <property type="match status" value="1"/>
</dbReference>
<dbReference type="EC" id="2.3.2.27" evidence="5"/>
<feature type="compositionally biased region" description="Basic and acidic residues" evidence="3">
    <location>
        <begin position="1303"/>
        <end position="1320"/>
    </location>
</feature>
<dbReference type="CDD" id="cd12438">
    <property type="entry name" value="RRM_CNOT4"/>
    <property type="match status" value="1"/>
</dbReference>
<gene>
    <name evidence="5" type="primary">NOT4</name>
    <name evidence="5" type="ORF">LPJ64_002058</name>
</gene>
<dbReference type="InterPro" id="IPR039780">
    <property type="entry name" value="Mot2"/>
</dbReference>
<feature type="region of interest" description="Disordered" evidence="3">
    <location>
        <begin position="1240"/>
        <end position="1341"/>
    </location>
</feature>
<keyword evidence="5" id="KW-0012">Acyltransferase</keyword>
<feature type="region of interest" description="Disordered" evidence="3">
    <location>
        <begin position="1075"/>
        <end position="1106"/>
    </location>
</feature>
<feature type="region of interest" description="Disordered" evidence="3">
    <location>
        <begin position="279"/>
        <end position="392"/>
    </location>
</feature>